<gene>
    <name evidence="1" type="ORF">ERS007657_04735</name>
</gene>
<dbReference type="EMBL" id="CGCX01004439">
    <property type="protein sequence ID" value="CFS28335.1"/>
    <property type="molecule type" value="Genomic_DNA"/>
</dbReference>
<sequence>MTNPPISLIARELVIWWVRVSMTSTTAPKSEPQLAT</sequence>
<dbReference type="Proteomes" id="UP000046680">
    <property type="component" value="Unassembled WGS sequence"/>
</dbReference>
<evidence type="ECO:0000313" key="2">
    <source>
        <dbReference type="Proteomes" id="UP000046680"/>
    </source>
</evidence>
<accession>A0A654U8U0</accession>
<proteinExistence type="predicted"/>
<organism evidence="1 2">
    <name type="scientific">Mycobacterium tuberculosis</name>
    <dbReference type="NCBI Taxonomy" id="1773"/>
    <lineage>
        <taxon>Bacteria</taxon>
        <taxon>Bacillati</taxon>
        <taxon>Actinomycetota</taxon>
        <taxon>Actinomycetes</taxon>
        <taxon>Mycobacteriales</taxon>
        <taxon>Mycobacteriaceae</taxon>
        <taxon>Mycobacterium</taxon>
        <taxon>Mycobacterium tuberculosis complex</taxon>
    </lineage>
</organism>
<reference evidence="1 2" key="1">
    <citation type="submission" date="2015-03" db="EMBL/GenBank/DDBJ databases">
        <authorList>
            <consortium name="Pathogen Informatics"/>
        </authorList>
    </citation>
    <scope>NUCLEOTIDE SEQUENCE [LARGE SCALE GENOMIC DNA]</scope>
    <source>
        <strain evidence="1 2">C09601061</strain>
    </source>
</reference>
<protein>
    <submittedName>
        <fullName evidence="1">Uncharacterized protein</fullName>
    </submittedName>
</protein>
<name>A0A654U8U0_MYCTX</name>
<dbReference type="AlphaFoldDB" id="A0A654U8U0"/>
<evidence type="ECO:0000313" key="1">
    <source>
        <dbReference type="EMBL" id="CFS28335.1"/>
    </source>
</evidence>